<evidence type="ECO:0000256" key="3">
    <source>
        <dbReference type="ARBA" id="ARBA00004721"/>
    </source>
</evidence>
<comment type="pathway">
    <text evidence="3">Secondary metabolite biosynthesis; terpenoid biosynthesis.</text>
</comment>
<dbReference type="PANTHER" id="PTHR24305:SF166">
    <property type="entry name" value="CYTOCHROME P450 12A4, MITOCHONDRIAL-RELATED"/>
    <property type="match status" value="1"/>
</dbReference>
<dbReference type="Proteomes" id="UP001437256">
    <property type="component" value="Unassembled WGS sequence"/>
</dbReference>
<dbReference type="InterPro" id="IPR036396">
    <property type="entry name" value="Cyt_P450_sf"/>
</dbReference>
<gene>
    <name evidence="13" type="ORF">AAF712_002319</name>
</gene>
<keyword evidence="5" id="KW-0349">Heme</keyword>
<comment type="similarity">
    <text evidence="4">Belongs to the cytochrome P450 family.</text>
</comment>
<evidence type="ECO:0000313" key="14">
    <source>
        <dbReference type="Proteomes" id="UP001437256"/>
    </source>
</evidence>
<protein>
    <recommendedName>
        <fullName evidence="15">Cytochrome P450</fullName>
    </recommendedName>
</protein>
<keyword evidence="14" id="KW-1185">Reference proteome</keyword>
<evidence type="ECO:0000313" key="13">
    <source>
        <dbReference type="EMBL" id="KAL0070487.1"/>
    </source>
</evidence>
<sequence length="216" mass="23865">MFRALFEYLIVSYAGGLAVVNHYFKQYEPLGTTIVQTAIILLLHPALGPSALCTPTVWCPRDEWVLGQTSGLLAFFHDAGYCNRSVPGLPLSSARKSTWPSQQHFALRALHGQYGPIIRTGSNEISVINADTAKSVLGTDGLPKGLDAFIPFSYGPANCVGKNLAKLEMMMVLTMLLQKFDFEFAQGFDWEESPHWKIDVSVTKSEPLNAVTRPRM</sequence>
<evidence type="ECO:0000256" key="10">
    <source>
        <dbReference type="ARBA" id="ARBA00023004"/>
    </source>
</evidence>
<name>A0ABR3A943_9AGAR</name>
<keyword evidence="11" id="KW-0503">Monooxygenase</keyword>
<keyword evidence="10" id="KW-0408">Iron</keyword>
<reference evidence="13 14" key="1">
    <citation type="submission" date="2024-05" db="EMBL/GenBank/DDBJ databases">
        <title>A draft genome resource for the thread blight pathogen Marasmius tenuissimus strain MS-2.</title>
        <authorList>
            <person name="Yulfo-Soto G.E."/>
            <person name="Baruah I.K."/>
            <person name="Amoako-Attah I."/>
            <person name="Bukari Y."/>
            <person name="Meinhardt L.W."/>
            <person name="Bailey B.A."/>
            <person name="Cohen S.P."/>
        </authorList>
    </citation>
    <scope>NUCLEOTIDE SEQUENCE [LARGE SCALE GENOMIC DNA]</scope>
    <source>
        <strain evidence="13 14">MS-2</strain>
    </source>
</reference>
<dbReference type="PRINTS" id="PR00463">
    <property type="entry name" value="EP450I"/>
</dbReference>
<evidence type="ECO:0000256" key="5">
    <source>
        <dbReference type="ARBA" id="ARBA00022617"/>
    </source>
</evidence>
<dbReference type="InterPro" id="IPR050121">
    <property type="entry name" value="Cytochrome_P450_monoxygenase"/>
</dbReference>
<evidence type="ECO:0000256" key="9">
    <source>
        <dbReference type="ARBA" id="ARBA00023002"/>
    </source>
</evidence>
<evidence type="ECO:0000256" key="12">
    <source>
        <dbReference type="ARBA" id="ARBA00023136"/>
    </source>
</evidence>
<dbReference type="Gene3D" id="1.10.630.10">
    <property type="entry name" value="Cytochrome P450"/>
    <property type="match status" value="1"/>
</dbReference>
<evidence type="ECO:0000256" key="7">
    <source>
        <dbReference type="ARBA" id="ARBA00022723"/>
    </source>
</evidence>
<dbReference type="PANTHER" id="PTHR24305">
    <property type="entry name" value="CYTOCHROME P450"/>
    <property type="match status" value="1"/>
</dbReference>
<accession>A0ABR3A943</accession>
<comment type="subcellular location">
    <subcellularLocation>
        <location evidence="2">Membrane</location>
    </subcellularLocation>
</comment>
<dbReference type="InterPro" id="IPR002401">
    <property type="entry name" value="Cyt_P450_E_grp-I"/>
</dbReference>
<dbReference type="EMBL" id="JBBXMP010000006">
    <property type="protein sequence ID" value="KAL0070487.1"/>
    <property type="molecule type" value="Genomic_DNA"/>
</dbReference>
<evidence type="ECO:0000256" key="11">
    <source>
        <dbReference type="ARBA" id="ARBA00023033"/>
    </source>
</evidence>
<dbReference type="Pfam" id="PF00067">
    <property type="entry name" value="p450"/>
    <property type="match status" value="1"/>
</dbReference>
<dbReference type="SUPFAM" id="SSF48264">
    <property type="entry name" value="Cytochrome P450"/>
    <property type="match status" value="1"/>
</dbReference>
<evidence type="ECO:0000256" key="4">
    <source>
        <dbReference type="ARBA" id="ARBA00010617"/>
    </source>
</evidence>
<comment type="caution">
    <text evidence="13">The sequence shown here is derived from an EMBL/GenBank/DDBJ whole genome shotgun (WGS) entry which is preliminary data.</text>
</comment>
<evidence type="ECO:0000256" key="6">
    <source>
        <dbReference type="ARBA" id="ARBA00022692"/>
    </source>
</evidence>
<evidence type="ECO:0008006" key="15">
    <source>
        <dbReference type="Google" id="ProtNLM"/>
    </source>
</evidence>
<evidence type="ECO:0000256" key="2">
    <source>
        <dbReference type="ARBA" id="ARBA00004370"/>
    </source>
</evidence>
<proteinExistence type="inferred from homology"/>
<evidence type="ECO:0000256" key="1">
    <source>
        <dbReference type="ARBA" id="ARBA00001971"/>
    </source>
</evidence>
<keyword evidence="9" id="KW-0560">Oxidoreductase</keyword>
<keyword evidence="6" id="KW-0812">Transmembrane</keyword>
<organism evidence="13 14">
    <name type="scientific">Marasmius tenuissimus</name>
    <dbReference type="NCBI Taxonomy" id="585030"/>
    <lineage>
        <taxon>Eukaryota</taxon>
        <taxon>Fungi</taxon>
        <taxon>Dikarya</taxon>
        <taxon>Basidiomycota</taxon>
        <taxon>Agaricomycotina</taxon>
        <taxon>Agaricomycetes</taxon>
        <taxon>Agaricomycetidae</taxon>
        <taxon>Agaricales</taxon>
        <taxon>Marasmiineae</taxon>
        <taxon>Marasmiaceae</taxon>
        <taxon>Marasmius</taxon>
    </lineage>
</organism>
<keyword evidence="8" id="KW-1133">Transmembrane helix</keyword>
<keyword evidence="7" id="KW-0479">Metal-binding</keyword>
<dbReference type="InterPro" id="IPR001128">
    <property type="entry name" value="Cyt_P450"/>
</dbReference>
<keyword evidence="12" id="KW-0472">Membrane</keyword>
<comment type="cofactor">
    <cofactor evidence="1">
        <name>heme</name>
        <dbReference type="ChEBI" id="CHEBI:30413"/>
    </cofactor>
</comment>
<evidence type="ECO:0000256" key="8">
    <source>
        <dbReference type="ARBA" id="ARBA00022989"/>
    </source>
</evidence>